<evidence type="ECO:0000313" key="3">
    <source>
        <dbReference type="Proteomes" id="UP001316184"/>
    </source>
</evidence>
<accession>A0ABY5MB82</accession>
<keyword evidence="1" id="KW-0812">Transmembrane</keyword>
<keyword evidence="3" id="KW-1185">Reference proteome</keyword>
<proteinExistence type="predicted"/>
<dbReference type="Proteomes" id="UP001316184">
    <property type="component" value="Chromosome"/>
</dbReference>
<dbReference type="PANTHER" id="PTHR38442:SF1">
    <property type="entry name" value="INNER MEMBRANE PROTEIN"/>
    <property type="match status" value="1"/>
</dbReference>
<protein>
    <submittedName>
        <fullName evidence="2">DUF445 domain-containing protein</fullName>
    </submittedName>
</protein>
<evidence type="ECO:0000313" key="2">
    <source>
        <dbReference type="EMBL" id="UUP15380.1"/>
    </source>
</evidence>
<feature type="transmembrane region" description="Helical" evidence="1">
    <location>
        <begin position="32"/>
        <end position="48"/>
    </location>
</feature>
<dbReference type="RefSeq" id="WP_232399432.1">
    <property type="nucleotide sequence ID" value="NZ_CP102173.1"/>
</dbReference>
<keyword evidence="1" id="KW-0472">Membrane</keyword>
<reference evidence="2 3" key="1">
    <citation type="submission" date="2022-08" db="EMBL/GenBank/DDBJ databases">
        <title>novel species in genus Aeromicrobium.</title>
        <authorList>
            <person name="Ye L."/>
        </authorList>
    </citation>
    <scope>NUCLEOTIDE SEQUENCE [LARGE SCALE GENOMIC DNA]</scope>
    <source>
        <strain evidence="3">zg-Y1379</strain>
    </source>
</reference>
<gene>
    <name evidence="2" type="ORF">NQV15_08725</name>
</gene>
<dbReference type="PANTHER" id="PTHR38442">
    <property type="entry name" value="INNER MEMBRANE PROTEIN-RELATED"/>
    <property type="match status" value="1"/>
</dbReference>
<evidence type="ECO:0000256" key="1">
    <source>
        <dbReference type="SAM" id="Phobius"/>
    </source>
</evidence>
<sequence>MTSTNAGTSFAMPDALSAGDAARLRGLRRMRALALSLLILAAIIYVLTREHDTGWLGYVNAGSEAAMVGAIADWFAVTALFRHPLGLPIPHTAIIPNRKETLGESLQEFVADNFLKEDVIRERIASAGVSRRAGEWVVNRHHADRLVAEGSRILADALGHVRESDVAAVIQEALIPRLQDEELSPVVGQLLEEVLRDDAHRGLVDLAVDELSRWLSHNEAEVAALIENRAPSWTPQWVDKRVATWVHEQVVEWVADIGRTPDHSARLALDSWLRDLADDLQHDPDTMERFERLKVRMLSQSRITTTSVHLWEALRRALIGSLGDESGLLRTRATEELERLGHRLIEDETLSARVDQSISNIAAYAVNNYGSEVATIISATVNRWDGKETADRIELHVGRDLQFIRINGTVVGGLAGIVIHAISTVL</sequence>
<organism evidence="2 3">
    <name type="scientific">Aeromicrobium wangtongii</name>
    <dbReference type="NCBI Taxonomy" id="2969247"/>
    <lineage>
        <taxon>Bacteria</taxon>
        <taxon>Bacillati</taxon>
        <taxon>Actinomycetota</taxon>
        <taxon>Actinomycetes</taxon>
        <taxon>Propionibacteriales</taxon>
        <taxon>Nocardioidaceae</taxon>
        <taxon>Aeromicrobium</taxon>
    </lineage>
</organism>
<dbReference type="Pfam" id="PF04286">
    <property type="entry name" value="DUF445"/>
    <property type="match status" value="1"/>
</dbReference>
<keyword evidence="1" id="KW-1133">Transmembrane helix</keyword>
<name>A0ABY5MB82_9ACTN</name>
<dbReference type="InterPro" id="IPR007383">
    <property type="entry name" value="DUF445"/>
</dbReference>
<dbReference type="EMBL" id="CP102173">
    <property type="protein sequence ID" value="UUP15380.1"/>
    <property type="molecule type" value="Genomic_DNA"/>
</dbReference>